<name>A0A0C1GHN2_9NEIS</name>
<reference evidence="1 2" key="1">
    <citation type="submission" date="2014-12" db="EMBL/GenBank/DDBJ databases">
        <title>Genome sequence of Morococcus cerebrosus.</title>
        <authorList>
            <person name="Shin S.-K."/>
            <person name="Yi H."/>
        </authorList>
    </citation>
    <scope>NUCLEOTIDE SEQUENCE [LARGE SCALE GENOMIC DNA]</scope>
    <source>
        <strain evidence="1 2">CIP 81.93</strain>
    </source>
</reference>
<organism evidence="1 2">
    <name type="scientific">Morococcus cerebrosus</name>
    <dbReference type="NCBI Taxonomy" id="1056807"/>
    <lineage>
        <taxon>Bacteria</taxon>
        <taxon>Pseudomonadati</taxon>
        <taxon>Pseudomonadota</taxon>
        <taxon>Betaproteobacteria</taxon>
        <taxon>Neisseriales</taxon>
        <taxon>Neisseriaceae</taxon>
        <taxon>Morococcus</taxon>
    </lineage>
</organism>
<protein>
    <submittedName>
        <fullName evidence="1">Uncharacterized protein</fullName>
    </submittedName>
</protein>
<accession>A0A0C1GHN2</accession>
<dbReference type="AlphaFoldDB" id="A0A0C1GHN2"/>
<dbReference type="Proteomes" id="UP000031390">
    <property type="component" value="Unassembled WGS sequence"/>
</dbReference>
<dbReference type="EMBL" id="JUFZ01000116">
    <property type="protein sequence ID" value="KIC06130.1"/>
    <property type="molecule type" value="Genomic_DNA"/>
</dbReference>
<evidence type="ECO:0000313" key="2">
    <source>
        <dbReference type="Proteomes" id="UP000031390"/>
    </source>
</evidence>
<sequence length="47" mass="4965">MKAVLSFSGRVVFDKGRLKAGFQTTFIIGIPAENDGTSPFSSATKAD</sequence>
<gene>
    <name evidence="1" type="ORF">MCC93_23940</name>
</gene>
<evidence type="ECO:0000313" key="1">
    <source>
        <dbReference type="EMBL" id="KIC06130.1"/>
    </source>
</evidence>
<proteinExistence type="predicted"/>
<comment type="caution">
    <text evidence="1">The sequence shown here is derived from an EMBL/GenBank/DDBJ whole genome shotgun (WGS) entry which is preliminary data.</text>
</comment>